<proteinExistence type="predicted"/>
<dbReference type="Pfam" id="PF13456">
    <property type="entry name" value="RVT_3"/>
    <property type="match status" value="1"/>
</dbReference>
<dbReference type="GO" id="GO:0004523">
    <property type="term" value="F:RNA-DNA hybrid ribonuclease activity"/>
    <property type="evidence" value="ECO:0007669"/>
    <property type="project" value="InterPro"/>
</dbReference>
<keyword evidence="3" id="KW-1185">Reference proteome</keyword>
<feature type="domain" description="RNase H type-1" evidence="1">
    <location>
        <begin position="106"/>
        <end position="170"/>
    </location>
</feature>
<gene>
    <name evidence="2" type="ORF">IFM89_009454</name>
</gene>
<dbReference type="AlphaFoldDB" id="A0A835LZ36"/>
<dbReference type="Gene3D" id="3.50.50.60">
    <property type="entry name" value="FAD/NAD(P)-binding domain"/>
    <property type="match status" value="1"/>
</dbReference>
<reference evidence="2 3" key="1">
    <citation type="submission" date="2020-10" db="EMBL/GenBank/DDBJ databases">
        <title>The Coptis chinensis genome and diversification of protoberbering-type alkaloids.</title>
        <authorList>
            <person name="Wang B."/>
            <person name="Shu S."/>
            <person name="Song C."/>
            <person name="Liu Y."/>
        </authorList>
    </citation>
    <scope>NUCLEOTIDE SEQUENCE [LARGE SCALE GENOMIC DNA]</scope>
    <source>
        <strain evidence="2">HL-2020</strain>
        <tissue evidence="2">Leaf</tissue>
    </source>
</reference>
<dbReference type="InterPro" id="IPR053151">
    <property type="entry name" value="RNase_H-like"/>
</dbReference>
<dbReference type="InterPro" id="IPR002156">
    <property type="entry name" value="RNaseH_domain"/>
</dbReference>
<dbReference type="InterPro" id="IPR036397">
    <property type="entry name" value="RNaseH_sf"/>
</dbReference>
<dbReference type="PANTHER" id="PTHR47723">
    <property type="entry name" value="OS05G0353850 PROTEIN"/>
    <property type="match status" value="1"/>
</dbReference>
<dbReference type="Proteomes" id="UP000631114">
    <property type="component" value="Unassembled WGS sequence"/>
</dbReference>
<dbReference type="SUPFAM" id="SSF53098">
    <property type="entry name" value="Ribonuclease H-like"/>
    <property type="match status" value="1"/>
</dbReference>
<dbReference type="CDD" id="cd06222">
    <property type="entry name" value="RNase_H_like"/>
    <property type="match status" value="1"/>
</dbReference>
<dbReference type="OrthoDB" id="1436515at2759"/>
<evidence type="ECO:0000313" key="3">
    <source>
        <dbReference type="Proteomes" id="UP000631114"/>
    </source>
</evidence>
<dbReference type="InterPro" id="IPR036188">
    <property type="entry name" value="FAD/NAD-bd_sf"/>
</dbReference>
<dbReference type="EMBL" id="JADFTS010000003">
    <property type="protein sequence ID" value="KAF9613628.1"/>
    <property type="molecule type" value="Genomic_DNA"/>
</dbReference>
<dbReference type="InterPro" id="IPR044730">
    <property type="entry name" value="RNase_H-like_dom_plant"/>
</dbReference>
<dbReference type="PANTHER" id="PTHR47723:SF19">
    <property type="entry name" value="POLYNUCLEOTIDYL TRANSFERASE, RIBONUCLEASE H-LIKE SUPERFAMILY PROTEIN"/>
    <property type="match status" value="1"/>
</dbReference>
<organism evidence="2 3">
    <name type="scientific">Coptis chinensis</name>
    <dbReference type="NCBI Taxonomy" id="261450"/>
    <lineage>
        <taxon>Eukaryota</taxon>
        <taxon>Viridiplantae</taxon>
        <taxon>Streptophyta</taxon>
        <taxon>Embryophyta</taxon>
        <taxon>Tracheophyta</taxon>
        <taxon>Spermatophyta</taxon>
        <taxon>Magnoliopsida</taxon>
        <taxon>Ranunculales</taxon>
        <taxon>Ranunculaceae</taxon>
        <taxon>Coptidoideae</taxon>
        <taxon>Coptis</taxon>
    </lineage>
</organism>
<dbReference type="InterPro" id="IPR012337">
    <property type="entry name" value="RNaseH-like_sf"/>
</dbReference>
<evidence type="ECO:0000259" key="1">
    <source>
        <dbReference type="PROSITE" id="PS50879"/>
    </source>
</evidence>
<comment type="caution">
    <text evidence="2">The sequence shown here is derived from an EMBL/GenBank/DDBJ whole genome shotgun (WGS) entry which is preliminary data.</text>
</comment>
<dbReference type="PROSITE" id="PS50879">
    <property type="entry name" value="RNASE_H_1"/>
    <property type="match status" value="1"/>
</dbReference>
<dbReference type="GO" id="GO:0003676">
    <property type="term" value="F:nucleic acid binding"/>
    <property type="evidence" value="ECO:0007669"/>
    <property type="project" value="InterPro"/>
</dbReference>
<protein>
    <recommendedName>
        <fullName evidence="1">RNase H type-1 domain-containing protein</fullName>
    </recommendedName>
</protein>
<evidence type="ECO:0000313" key="2">
    <source>
        <dbReference type="EMBL" id="KAF9613628.1"/>
    </source>
</evidence>
<dbReference type="Gene3D" id="3.30.420.10">
    <property type="entry name" value="Ribonuclease H-like superfamily/Ribonuclease H"/>
    <property type="match status" value="1"/>
</dbReference>
<name>A0A835LZ36_9MAGN</name>
<sequence>MFRFHVDGNVALDVASILLRPTTELAKTDSADHALASLQTSSIRCAVCCVHGEDIDHFLWECILAKNQWKLIAGKFGSITTLYSLQEAATIDAAPVFKDCMWSLPPPGYVKLNCDGASKGTLGMAGIGSIFRDERGDFRLAMWKKIGVNTNYMAEKLAILEALQIAIERG</sequence>
<accession>A0A835LZ36</accession>